<organism evidence="2">
    <name type="scientific">hydrothermal vent metagenome</name>
    <dbReference type="NCBI Taxonomy" id="652676"/>
    <lineage>
        <taxon>unclassified sequences</taxon>
        <taxon>metagenomes</taxon>
        <taxon>ecological metagenomes</taxon>
    </lineage>
</organism>
<sequence length="217" mass="24019">MAQHDASRGEAGTDKPLLKVTVFSDYICPFCYIGELRLNRLREHYDLRVNWCAIEIHPQTPAEGQPIGALGYDNDRWKSMMSSLNEMAAVEGVTLMEHDFTTNSRSSLLLAEAAKLLGRDTFYQVHNAVFEAFFVEGLNIGDREILKALAQKAGMSGSQITAAWDEDTASKKLEQYRKAALELGVSATPTFFIGEQRLDGAVPYEQLLAAAQVAVNE</sequence>
<evidence type="ECO:0000259" key="1">
    <source>
        <dbReference type="Pfam" id="PF01323"/>
    </source>
</evidence>
<dbReference type="EMBL" id="UOFN01000051">
    <property type="protein sequence ID" value="VAW75823.1"/>
    <property type="molecule type" value="Genomic_DNA"/>
</dbReference>
<proteinExistence type="predicted"/>
<feature type="domain" description="DSBA-like thioredoxin" evidence="1">
    <location>
        <begin position="20"/>
        <end position="210"/>
    </location>
</feature>
<accession>A0A3B0YI64</accession>
<dbReference type="SUPFAM" id="SSF52833">
    <property type="entry name" value="Thioredoxin-like"/>
    <property type="match status" value="1"/>
</dbReference>
<dbReference type="PANTHER" id="PTHR13887:SF41">
    <property type="entry name" value="THIOREDOXIN SUPERFAMILY PROTEIN"/>
    <property type="match status" value="1"/>
</dbReference>
<dbReference type="InterPro" id="IPR036249">
    <property type="entry name" value="Thioredoxin-like_sf"/>
</dbReference>
<gene>
    <name evidence="2" type="ORF">MNBD_GAMMA15-2507</name>
</gene>
<dbReference type="AlphaFoldDB" id="A0A3B0YI64"/>
<protein>
    <recommendedName>
        <fullName evidence="1">DSBA-like thioredoxin domain-containing protein</fullName>
    </recommendedName>
</protein>
<evidence type="ECO:0000313" key="2">
    <source>
        <dbReference type="EMBL" id="VAW75823.1"/>
    </source>
</evidence>
<dbReference type="GO" id="GO:0016491">
    <property type="term" value="F:oxidoreductase activity"/>
    <property type="evidence" value="ECO:0007669"/>
    <property type="project" value="InterPro"/>
</dbReference>
<dbReference type="PANTHER" id="PTHR13887">
    <property type="entry name" value="GLUTATHIONE S-TRANSFERASE KAPPA"/>
    <property type="match status" value="1"/>
</dbReference>
<name>A0A3B0YI64_9ZZZZ</name>
<dbReference type="Pfam" id="PF01323">
    <property type="entry name" value="DSBA"/>
    <property type="match status" value="1"/>
</dbReference>
<reference evidence="2" key="1">
    <citation type="submission" date="2018-06" db="EMBL/GenBank/DDBJ databases">
        <authorList>
            <person name="Zhirakovskaya E."/>
        </authorList>
    </citation>
    <scope>NUCLEOTIDE SEQUENCE</scope>
</reference>
<dbReference type="Gene3D" id="3.40.30.10">
    <property type="entry name" value="Glutaredoxin"/>
    <property type="match status" value="1"/>
</dbReference>
<dbReference type="InterPro" id="IPR001853">
    <property type="entry name" value="DSBA-like_thioredoxin_dom"/>
</dbReference>